<comment type="caution">
    <text evidence="2">The sequence shown here is derived from an EMBL/GenBank/DDBJ whole genome shotgun (WGS) entry which is preliminary data.</text>
</comment>
<feature type="transmembrane region" description="Helical" evidence="1">
    <location>
        <begin position="102"/>
        <end position="122"/>
    </location>
</feature>
<keyword evidence="1" id="KW-0472">Membrane</keyword>
<keyword evidence="1" id="KW-1133">Transmembrane helix</keyword>
<dbReference type="Proteomes" id="UP001596220">
    <property type="component" value="Unassembled WGS sequence"/>
</dbReference>
<evidence type="ECO:0008006" key="4">
    <source>
        <dbReference type="Google" id="ProtNLM"/>
    </source>
</evidence>
<keyword evidence="3" id="KW-1185">Reference proteome</keyword>
<dbReference type="EMBL" id="JBHSQO010000057">
    <property type="protein sequence ID" value="MFC6094139.1"/>
    <property type="molecule type" value="Genomic_DNA"/>
</dbReference>
<dbReference type="RefSeq" id="WP_380642100.1">
    <property type="nucleotide sequence ID" value="NZ_JBHSQO010000057.1"/>
</dbReference>
<proteinExistence type="predicted"/>
<feature type="transmembrane region" description="Helical" evidence="1">
    <location>
        <begin position="128"/>
        <end position="145"/>
    </location>
</feature>
<keyword evidence="1" id="KW-0812">Transmembrane</keyword>
<feature type="transmembrane region" description="Helical" evidence="1">
    <location>
        <begin position="36"/>
        <end position="64"/>
    </location>
</feature>
<gene>
    <name evidence="2" type="ORF">ACFP3R_33140</name>
</gene>
<accession>A0ABW1PG63</accession>
<reference evidence="3" key="1">
    <citation type="journal article" date="2019" name="Int. J. Syst. Evol. Microbiol.">
        <title>The Global Catalogue of Microorganisms (GCM) 10K type strain sequencing project: providing services to taxonomists for standard genome sequencing and annotation.</title>
        <authorList>
            <consortium name="The Broad Institute Genomics Platform"/>
            <consortium name="The Broad Institute Genome Sequencing Center for Infectious Disease"/>
            <person name="Wu L."/>
            <person name="Ma J."/>
        </authorList>
    </citation>
    <scope>NUCLEOTIDE SEQUENCE [LARGE SCALE GENOMIC DNA]</scope>
    <source>
        <strain evidence="3">CGMCC 4.7246</strain>
    </source>
</reference>
<organism evidence="2 3">
    <name type="scientific">Saccharothrix lopnurensis</name>
    <dbReference type="NCBI Taxonomy" id="1670621"/>
    <lineage>
        <taxon>Bacteria</taxon>
        <taxon>Bacillati</taxon>
        <taxon>Actinomycetota</taxon>
        <taxon>Actinomycetes</taxon>
        <taxon>Pseudonocardiales</taxon>
        <taxon>Pseudonocardiaceae</taxon>
        <taxon>Saccharothrix</taxon>
    </lineage>
</organism>
<evidence type="ECO:0000313" key="2">
    <source>
        <dbReference type="EMBL" id="MFC6094139.1"/>
    </source>
</evidence>
<protein>
    <recommendedName>
        <fullName evidence="4">Tetratricopeptide repeat protein</fullName>
    </recommendedName>
</protein>
<evidence type="ECO:0000313" key="3">
    <source>
        <dbReference type="Proteomes" id="UP001596220"/>
    </source>
</evidence>
<sequence>MRLGGVWKVLTGVVLVVVAVWRPGVASVGGAVVGGWAVLAAVQVGLLVGALVAGVRVSLVVIGVGGEVRTWTRPGRRVVWRNVPLLMSVGLTSVRESVRVRLWSAAFVAAVVVAGVVGAAWAAAGHDFWRGFAVAGTAVAVNALWPRRKPGTTSVGWFLFALPRLTGRPLEEYEATPLLNRVTDAIAVGDLDRAEALSDELVARHPELLVASGARVAVLGLRARYLEALQVMGAVARREDLGPRDMAFVMAQMAGSTVNAVEGGMLPAEFGVPAARSALDGAVRLGYPRYRCAGALARLALLEDDHATALTLANQARQTSEDGLDRADALATMARAQMAAGDNAAARATLVEAEQLAGWMPRVAETSARLNIR</sequence>
<name>A0ABW1PG63_9PSEU</name>
<evidence type="ECO:0000256" key="1">
    <source>
        <dbReference type="SAM" id="Phobius"/>
    </source>
</evidence>